<accession>A0AAQ4CSF1</accession>
<dbReference type="GeneID" id="68866480"/>
<sequence length="282" mass="32930">MILTLPVSEFLYSVSKTLGPYIFDVNVDSYDDLVSLLSQKGVIRGKIENEEILEREVRRFYISLIKKLTDYSLVWKSYHKIANLIYYYASIEDFEYIISCIKNGIKINRNLIVNNELQKLSDVSSIQELKDSLKGTVFSEALDFSQSASSIEELRTNLHLYFIYKIKKFKSNILNKILCPYYDYIALIYALRYRKALDIACKFTKQQLEDLIEDVSQKNVNELAEIKSNALRKIKNDVKYLFEIQGPQSPLSFISALILLTMTMMEITNKIYELKLRKRVIL</sequence>
<protein>
    <submittedName>
        <fullName evidence="1">Uncharacterized protein</fullName>
    </submittedName>
</protein>
<evidence type="ECO:0000313" key="1">
    <source>
        <dbReference type="EMBL" id="BDB98732.1"/>
    </source>
</evidence>
<organism evidence="1 2">
    <name type="scientific">Saccharolobus caldissimus</name>
    <dbReference type="NCBI Taxonomy" id="1702097"/>
    <lineage>
        <taxon>Archaea</taxon>
        <taxon>Thermoproteota</taxon>
        <taxon>Thermoprotei</taxon>
        <taxon>Sulfolobales</taxon>
        <taxon>Sulfolobaceae</taxon>
        <taxon>Saccharolobus</taxon>
    </lineage>
</organism>
<reference evidence="1 2" key="1">
    <citation type="journal article" date="2022" name="Microbiol. Resour. Announc.">
        <title>Complete Genome Sequence of the Hyperthermophilic and Acidophilic Archaeon Saccharolobus caldissimus Strain HS-3T.</title>
        <authorList>
            <person name="Sakai H.D."/>
            <person name="Kurosawa N."/>
        </authorList>
    </citation>
    <scope>NUCLEOTIDE SEQUENCE [LARGE SCALE GENOMIC DNA]</scope>
    <source>
        <strain evidence="1 2">JCM32116</strain>
    </source>
</reference>
<proteinExistence type="predicted"/>
<gene>
    <name evidence="1" type="ORF">SACC_17490</name>
</gene>
<dbReference type="AlphaFoldDB" id="A0AAQ4CSF1"/>
<name>A0AAQ4CSF1_9CREN</name>
<dbReference type="Proteomes" id="UP001319921">
    <property type="component" value="Chromosome"/>
</dbReference>
<keyword evidence="2" id="KW-1185">Reference proteome</keyword>
<dbReference type="EMBL" id="AP025226">
    <property type="protein sequence ID" value="BDB98732.1"/>
    <property type="molecule type" value="Genomic_DNA"/>
</dbReference>
<evidence type="ECO:0000313" key="2">
    <source>
        <dbReference type="Proteomes" id="UP001319921"/>
    </source>
</evidence>
<dbReference type="KEGG" id="scas:SACC_17490"/>
<dbReference type="RefSeq" id="WP_229569108.1">
    <property type="nucleotide sequence ID" value="NZ_AP025226.1"/>
</dbReference>